<organism evidence="1 2">
    <name type="scientific">Bacillus subtilis subsp. subtilis</name>
    <dbReference type="NCBI Taxonomy" id="135461"/>
    <lineage>
        <taxon>Bacteria</taxon>
        <taxon>Bacillati</taxon>
        <taxon>Bacillota</taxon>
        <taxon>Bacilli</taxon>
        <taxon>Bacillales</taxon>
        <taxon>Bacillaceae</taxon>
        <taxon>Bacillus</taxon>
    </lineage>
</organism>
<dbReference type="EMBL" id="JSXS01000069">
    <property type="protein sequence ID" value="KIL31226.1"/>
    <property type="molecule type" value="Genomic_DNA"/>
</dbReference>
<reference evidence="1 2" key="1">
    <citation type="submission" date="2014-11" db="EMBL/GenBank/DDBJ databases">
        <title>Draft Genome Sequences of Nine Bacillus subtilis Strains that Form Spores with High Heat-Resistance.</title>
        <authorList>
            <person name="Krawcyk A.O."/>
            <person name="Berendsen E.M."/>
            <person name="de Jong A."/>
            <person name="Holsappel S."/>
            <person name="Eijlander R.T."/>
            <person name="Wells-Bennik M."/>
            <person name="Kuipers O.P."/>
        </authorList>
    </citation>
    <scope>NUCLEOTIDE SEQUENCE [LARGE SCALE GENOMIC DNA]</scope>
    <source>
        <strain evidence="1 2">B4067</strain>
    </source>
</reference>
<sequence length="37" mass="4057">MNSGIDSVIYDLRNEDITDPHVVDSITQNLVAVLNGK</sequence>
<dbReference type="AlphaFoldDB" id="A0ABD3ZST5"/>
<evidence type="ECO:0000313" key="1">
    <source>
        <dbReference type="EMBL" id="KIL31226.1"/>
    </source>
</evidence>
<accession>A0ABD3ZST5</accession>
<dbReference type="Proteomes" id="UP000031970">
    <property type="component" value="Unassembled WGS sequence"/>
</dbReference>
<gene>
    <name evidence="1" type="ORF">B4067_3126</name>
</gene>
<proteinExistence type="predicted"/>
<protein>
    <submittedName>
        <fullName evidence="1">Uncharacterized protein</fullName>
    </submittedName>
</protein>
<name>A0ABD3ZST5_BACIU</name>
<evidence type="ECO:0000313" key="2">
    <source>
        <dbReference type="Proteomes" id="UP000031970"/>
    </source>
</evidence>
<comment type="caution">
    <text evidence="1">The sequence shown here is derived from an EMBL/GenBank/DDBJ whole genome shotgun (WGS) entry which is preliminary data.</text>
</comment>